<dbReference type="KEGG" id="xbc:ELE36_01790"/>
<evidence type="ECO:0008006" key="4">
    <source>
        <dbReference type="Google" id="ProtNLM"/>
    </source>
</evidence>
<dbReference type="OrthoDB" id="5948002at2"/>
<dbReference type="PROSITE" id="PS51257">
    <property type="entry name" value="PROKAR_LIPOPROTEIN"/>
    <property type="match status" value="1"/>
</dbReference>
<accession>A0A411HFG5</accession>
<feature type="chain" id="PRO_5019312022" description="Lipoprotein" evidence="1">
    <location>
        <begin position="18"/>
        <end position="242"/>
    </location>
</feature>
<name>A0A411HFG5_9GAMM</name>
<protein>
    <recommendedName>
        <fullName evidence="4">Lipoprotein</fullName>
    </recommendedName>
</protein>
<keyword evidence="1" id="KW-0732">Signal</keyword>
<dbReference type="RefSeq" id="WP_129831465.1">
    <property type="nucleotide sequence ID" value="NZ_CP035704.1"/>
</dbReference>
<gene>
    <name evidence="2" type="ORF">ELE36_01790</name>
</gene>
<evidence type="ECO:0000313" key="2">
    <source>
        <dbReference type="EMBL" id="QBB69209.1"/>
    </source>
</evidence>
<dbReference type="Proteomes" id="UP000291562">
    <property type="component" value="Chromosome"/>
</dbReference>
<evidence type="ECO:0000256" key="1">
    <source>
        <dbReference type="SAM" id="SignalP"/>
    </source>
</evidence>
<keyword evidence="3" id="KW-1185">Reference proteome</keyword>
<proteinExistence type="predicted"/>
<sequence>MLLRNAFLILMFAALFACSGSPPPIDAAQAAQVAASARDAKASKDLALYEQMRSANKNDLAAQLGKELLAKYPESTAAAKVKESIEQVNNGAQAEKEAQRIARLWTYNTAPEAGGSQYSAYVYAKDEVSAGGKTQRLRLVLRQHPSWGQSVYLLLESGGFRCGADCSASVRFDDQPAQRMAMTIPPTGEPAIFIDDNKGFIAKLAKARWLHIDAQLKGASAKHVVSFEVAGFDAARMPNKPH</sequence>
<dbReference type="EMBL" id="CP035704">
    <property type="protein sequence ID" value="QBB69209.1"/>
    <property type="molecule type" value="Genomic_DNA"/>
</dbReference>
<organism evidence="2 3">
    <name type="scientific">Pseudolysobacter antarcticus</name>
    <dbReference type="NCBI Taxonomy" id="2511995"/>
    <lineage>
        <taxon>Bacteria</taxon>
        <taxon>Pseudomonadati</taxon>
        <taxon>Pseudomonadota</taxon>
        <taxon>Gammaproteobacteria</taxon>
        <taxon>Lysobacterales</taxon>
        <taxon>Rhodanobacteraceae</taxon>
        <taxon>Pseudolysobacter</taxon>
    </lineage>
</organism>
<dbReference type="AlphaFoldDB" id="A0A411HFG5"/>
<evidence type="ECO:0000313" key="3">
    <source>
        <dbReference type="Proteomes" id="UP000291562"/>
    </source>
</evidence>
<reference evidence="2 3" key="1">
    <citation type="submission" date="2019-01" db="EMBL/GenBank/DDBJ databases">
        <title>Pseudolysobacter antarctica gen. nov., sp. nov., isolated from Fildes Peninsula, Antarctica.</title>
        <authorList>
            <person name="Wei Z."/>
            <person name="Peng F."/>
        </authorList>
    </citation>
    <scope>NUCLEOTIDE SEQUENCE [LARGE SCALE GENOMIC DNA]</scope>
    <source>
        <strain evidence="2 3">AQ6-296</strain>
    </source>
</reference>
<feature type="signal peptide" evidence="1">
    <location>
        <begin position="1"/>
        <end position="17"/>
    </location>
</feature>